<evidence type="ECO:0000313" key="13">
    <source>
        <dbReference type="EMBL" id="KAG2465153.1"/>
    </source>
</evidence>
<dbReference type="InterPro" id="IPR003690">
    <property type="entry name" value="MTERF"/>
</dbReference>
<dbReference type="Proteomes" id="UP000886611">
    <property type="component" value="Unassembled WGS sequence"/>
</dbReference>
<dbReference type="Pfam" id="PF02536">
    <property type="entry name" value="mTERF"/>
    <property type="match status" value="1"/>
</dbReference>
<dbReference type="EMBL" id="JAATIS010002524">
    <property type="protein sequence ID" value="KAG2465153.1"/>
    <property type="molecule type" value="Genomic_DNA"/>
</dbReference>
<dbReference type="GO" id="GO:0006393">
    <property type="term" value="P:termination of mitochondrial transcription"/>
    <property type="evidence" value="ECO:0007669"/>
    <property type="project" value="TreeGrafter"/>
</dbReference>
<keyword evidence="7" id="KW-0809">Transit peptide</keyword>
<keyword evidence="9" id="KW-0238">DNA-binding</keyword>
<dbReference type="SMART" id="SM00733">
    <property type="entry name" value="Mterf"/>
    <property type="match status" value="7"/>
</dbReference>
<sequence>MAGPVFFTRIPILKNCSTASLIIRFVRIFTSNCPDDTFKENDFLLQNLSTLGVDIKMVRRRQPGILRKQITNENGLVSFLKSKGAEDKTVASIISRYPRSITRSHEHLEKRWLLWRSVFKDDAEIIKIIKRSPESFFRSSDNDNLEKNIAYLCSLGLTSKDLHRLLTTAPRTFSNSLELNQQMVEFLQDICCSLGGKHKEIFAKQIISKNVYVLIRSTKRLKANIDFLQDVLHLNNEELLHLLQGSVSEILDLSNEYIKRNFKSLEEKLDLLGCTKEQTTKFIIKYPLALYVSSENLNNKINCLLQGGITINQILEKPKVLDFSIENIKGRLKILEEIGYSFKENGISILDCSRTRFEVKLNKLISIKN</sequence>
<evidence type="ECO:0000256" key="8">
    <source>
        <dbReference type="ARBA" id="ARBA00023015"/>
    </source>
</evidence>
<keyword evidence="14" id="KW-1185">Reference proteome</keyword>
<comment type="function">
    <text evidence="12">Transcription termination factor. Binds to a 28 bp region within the tRNA(Leu(uur)) gene at a position immediately adjacent to and downstream of the 16S rRNA gene; this region comprises a tridecamer sequence critical for directing accurate termination. Binds DNA along the major grove and promotes DNA bending and partial unwinding. Promotes base flipping. Transcription termination activity appears to be polarized with highest specificity for transcripts initiated on the light strand.</text>
</comment>
<keyword evidence="5" id="KW-0597">Phosphoprotein</keyword>
<comment type="subcellular location">
    <subcellularLocation>
        <location evidence="1">Mitochondrion</location>
    </subcellularLocation>
</comment>
<evidence type="ECO:0000256" key="1">
    <source>
        <dbReference type="ARBA" id="ARBA00004173"/>
    </source>
</evidence>
<organism evidence="13 14">
    <name type="scientific">Polypterus senegalus</name>
    <name type="common">Senegal bichir</name>
    <dbReference type="NCBI Taxonomy" id="55291"/>
    <lineage>
        <taxon>Eukaryota</taxon>
        <taxon>Metazoa</taxon>
        <taxon>Chordata</taxon>
        <taxon>Craniata</taxon>
        <taxon>Vertebrata</taxon>
        <taxon>Euteleostomi</taxon>
        <taxon>Actinopterygii</taxon>
        <taxon>Polypteriformes</taxon>
        <taxon>Polypteridae</taxon>
        <taxon>Polypterus</taxon>
    </lineage>
</organism>
<protein>
    <submittedName>
        <fullName evidence="13">MTEF1 factor</fullName>
    </submittedName>
</protein>
<feature type="non-terminal residue" evidence="13">
    <location>
        <position position="1"/>
    </location>
</feature>
<evidence type="ECO:0000256" key="2">
    <source>
        <dbReference type="ARBA" id="ARBA00007692"/>
    </source>
</evidence>
<comment type="subunit">
    <text evidence="3">Monomer.</text>
</comment>
<dbReference type="FunFam" id="1.25.70.10:FF:000003">
    <property type="entry name" value="transcription termination factor 2, mitochondrial"/>
    <property type="match status" value="1"/>
</dbReference>
<comment type="caution">
    <text evidence="13">The sequence shown here is derived from an EMBL/GenBank/DDBJ whole genome shotgun (WGS) entry which is preliminary data.</text>
</comment>
<dbReference type="InterPro" id="IPR038538">
    <property type="entry name" value="MTERF_sf"/>
</dbReference>
<dbReference type="AlphaFoldDB" id="A0A8X7XAI0"/>
<keyword evidence="6" id="KW-0677">Repeat</keyword>
<dbReference type="PANTHER" id="PTHR15437:SF2">
    <property type="entry name" value="TRANSCRIPTION TERMINATION FACTOR 1, MITOCHONDRIAL"/>
    <property type="match status" value="1"/>
</dbReference>
<dbReference type="OrthoDB" id="637682at2759"/>
<dbReference type="GO" id="GO:0005759">
    <property type="term" value="C:mitochondrial matrix"/>
    <property type="evidence" value="ECO:0007669"/>
    <property type="project" value="TreeGrafter"/>
</dbReference>
<evidence type="ECO:0000256" key="10">
    <source>
        <dbReference type="ARBA" id="ARBA00023128"/>
    </source>
</evidence>
<gene>
    <name evidence="13" type="primary">Mterf1</name>
    <name evidence="13" type="ORF">GTO96_0009531</name>
</gene>
<evidence type="ECO:0000256" key="12">
    <source>
        <dbReference type="ARBA" id="ARBA00037520"/>
    </source>
</evidence>
<dbReference type="GO" id="GO:0003677">
    <property type="term" value="F:DNA binding"/>
    <property type="evidence" value="ECO:0007669"/>
    <property type="project" value="UniProtKB-KW"/>
</dbReference>
<proteinExistence type="inferred from homology"/>
<evidence type="ECO:0000256" key="5">
    <source>
        <dbReference type="ARBA" id="ARBA00022553"/>
    </source>
</evidence>
<evidence type="ECO:0000256" key="9">
    <source>
        <dbReference type="ARBA" id="ARBA00023125"/>
    </source>
</evidence>
<dbReference type="Gene3D" id="1.25.70.10">
    <property type="entry name" value="Transcription termination factor 3, mitochondrial"/>
    <property type="match status" value="2"/>
</dbReference>
<evidence type="ECO:0000313" key="14">
    <source>
        <dbReference type="Proteomes" id="UP000886611"/>
    </source>
</evidence>
<evidence type="ECO:0000256" key="4">
    <source>
        <dbReference type="ARBA" id="ARBA00022472"/>
    </source>
</evidence>
<dbReference type="PANTHER" id="PTHR15437">
    <property type="entry name" value="TRANSCRIPTION TERMINATION FACTOR, MITOCHONDRIAL"/>
    <property type="match status" value="1"/>
</dbReference>
<evidence type="ECO:0000256" key="3">
    <source>
        <dbReference type="ARBA" id="ARBA00011245"/>
    </source>
</evidence>
<accession>A0A8X7XAI0</accession>
<keyword evidence="11" id="KW-0804">Transcription</keyword>
<evidence type="ECO:0000256" key="11">
    <source>
        <dbReference type="ARBA" id="ARBA00023163"/>
    </source>
</evidence>
<reference evidence="13 14" key="1">
    <citation type="journal article" date="2021" name="Cell">
        <title>Tracing the genetic footprints of vertebrate landing in non-teleost ray-finned fishes.</title>
        <authorList>
            <person name="Bi X."/>
            <person name="Wang K."/>
            <person name="Yang L."/>
            <person name="Pan H."/>
            <person name="Jiang H."/>
            <person name="Wei Q."/>
            <person name="Fang M."/>
            <person name="Yu H."/>
            <person name="Zhu C."/>
            <person name="Cai Y."/>
            <person name="He Y."/>
            <person name="Gan X."/>
            <person name="Zeng H."/>
            <person name="Yu D."/>
            <person name="Zhu Y."/>
            <person name="Jiang H."/>
            <person name="Qiu Q."/>
            <person name="Yang H."/>
            <person name="Zhang Y.E."/>
            <person name="Wang W."/>
            <person name="Zhu M."/>
            <person name="He S."/>
            <person name="Zhang G."/>
        </authorList>
    </citation>
    <scope>NUCLEOTIDE SEQUENCE [LARGE SCALE GENOMIC DNA]</scope>
    <source>
        <strain evidence="13">Bchr_013</strain>
    </source>
</reference>
<keyword evidence="8" id="KW-0805">Transcription regulation</keyword>
<name>A0A8X7XAI0_POLSE</name>
<comment type="similarity">
    <text evidence="2">Belongs to the mTERF family.</text>
</comment>
<evidence type="ECO:0000256" key="7">
    <source>
        <dbReference type="ARBA" id="ARBA00022946"/>
    </source>
</evidence>
<keyword evidence="10" id="KW-0496">Mitochondrion</keyword>
<keyword evidence="4" id="KW-0806">Transcription termination</keyword>
<evidence type="ECO:0000256" key="6">
    <source>
        <dbReference type="ARBA" id="ARBA00022737"/>
    </source>
</evidence>
<feature type="non-terminal residue" evidence="13">
    <location>
        <position position="369"/>
    </location>
</feature>